<evidence type="ECO:0000256" key="11">
    <source>
        <dbReference type="HAMAP-Rule" id="MF_01479"/>
    </source>
</evidence>
<evidence type="ECO:0000256" key="5">
    <source>
        <dbReference type="ARBA" id="ARBA00023004"/>
    </source>
</evidence>
<evidence type="ECO:0000256" key="2">
    <source>
        <dbReference type="ARBA" id="ARBA00006597"/>
    </source>
</evidence>
<keyword evidence="7 11" id="KW-0805">Transcription regulation</keyword>
<evidence type="ECO:0000313" key="14">
    <source>
        <dbReference type="EMBL" id="AWK08188.1"/>
    </source>
</evidence>
<keyword evidence="3 11" id="KW-0004">4Fe-4S</keyword>
<keyword evidence="6 11" id="KW-0411">Iron-sulfur</keyword>
<gene>
    <name evidence="11" type="primary">whiB</name>
    <name evidence="14" type="ORF">DDQ41_03710</name>
</gene>
<feature type="binding site" evidence="11">
    <location>
        <position position="53"/>
    </location>
    <ligand>
        <name>[4Fe-4S] cluster</name>
        <dbReference type="ChEBI" id="CHEBI:49883"/>
    </ligand>
</feature>
<protein>
    <recommendedName>
        <fullName evidence="11">Transcriptional regulator WhiB</fullName>
    </recommendedName>
</protein>
<comment type="function">
    <text evidence="11">Acts as a transcriptional regulator. Probably redox-responsive. The apo- but not holo-form probably binds DNA.</text>
</comment>
<comment type="similarity">
    <text evidence="2 11">Belongs to the WhiB family.</text>
</comment>
<keyword evidence="15" id="KW-1185">Reference proteome</keyword>
<feature type="domain" description="4Fe-4S Wbl-type" evidence="13">
    <location>
        <begin position="14"/>
        <end position="81"/>
    </location>
</feature>
<dbReference type="HAMAP" id="MF_01479">
    <property type="entry name" value="WhiB"/>
    <property type="match status" value="1"/>
</dbReference>
<evidence type="ECO:0000256" key="6">
    <source>
        <dbReference type="ARBA" id="ARBA00023014"/>
    </source>
</evidence>
<dbReference type="RefSeq" id="WP_109293179.1">
    <property type="nucleotide sequence ID" value="NZ_CP029254.1"/>
</dbReference>
<organism evidence="14 15">
    <name type="scientific">Streptomyces spongiicola</name>
    <dbReference type="NCBI Taxonomy" id="1690221"/>
    <lineage>
        <taxon>Bacteria</taxon>
        <taxon>Bacillati</taxon>
        <taxon>Actinomycetota</taxon>
        <taxon>Actinomycetes</taxon>
        <taxon>Kitasatosporales</taxon>
        <taxon>Streptomycetaceae</taxon>
        <taxon>Streptomyces</taxon>
    </lineage>
</organism>
<evidence type="ECO:0000259" key="13">
    <source>
        <dbReference type="PROSITE" id="PS51674"/>
    </source>
</evidence>
<feature type="binding site" evidence="11">
    <location>
        <position position="59"/>
    </location>
    <ligand>
        <name>[4Fe-4S] cluster</name>
        <dbReference type="ChEBI" id="CHEBI:49883"/>
    </ligand>
</feature>
<evidence type="ECO:0000256" key="8">
    <source>
        <dbReference type="ARBA" id="ARBA00023125"/>
    </source>
</evidence>
<dbReference type="Proteomes" id="UP000245051">
    <property type="component" value="Chromosome"/>
</dbReference>
<comment type="subcellular location">
    <subcellularLocation>
        <location evidence="1 11">Cytoplasm</location>
    </subcellularLocation>
</comment>
<dbReference type="Pfam" id="PF02467">
    <property type="entry name" value="Whib"/>
    <property type="match status" value="1"/>
</dbReference>
<comment type="PTM">
    <text evidence="11">Upon Fe-S cluster removal intramolecular disulfide bonds are formed.</text>
</comment>
<feature type="binding site" evidence="11">
    <location>
        <position position="15"/>
    </location>
    <ligand>
        <name>[4Fe-4S] cluster</name>
        <dbReference type="ChEBI" id="CHEBI:49883"/>
    </ligand>
</feature>
<evidence type="ECO:0000256" key="12">
    <source>
        <dbReference type="SAM" id="MobiDB-lite"/>
    </source>
</evidence>
<evidence type="ECO:0000256" key="10">
    <source>
        <dbReference type="ARBA" id="ARBA00023163"/>
    </source>
</evidence>
<keyword evidence="10 11" id="KW-0804">Transcription</keyword>
<reference evidence="14 15" key="1">
    <citation type="submission" date="2018-05" db="EMBL/GenBank/DDBJ databases">
        <title>Complete genome sequence of the Type Strain of Streptomyces spongiicola HNM0071, the producer of staurosporine.</title>
        <authorList>
            <person name="Zhou S."/>
            <person name="Huang X."/>
        </authorList>
    </citation>
    <scope>NUCLEOTIDE SEQUENCE [LARGE SCALE GENOMIC DNA]</scope>
    <source>
        <strain evidence="14 15">HNM0071</strain>
    </source>
</reference>
<evidence type="ECO:0000256" key="7">
    <source>
        <dbReference type="ARBA" id="ARBA00023015"/>
    </source>
</evidence>
<proteinExistence type="inferred from homology"/>
<keyword evidence="8 11" id="KW-0238">DNA-binding</keyword>
<comment type="cofactor">
    <cofactor evidence="11">
        <name>[4Fe-4S] cluster</name>
        <dbReference type="ChEBI" id="CHEBI:49883"/>
    </cofactor>
    <text evidence="11">Binds 1 [4Fe-4S] cluster per subunit. Following nitrosylation of the [4Fe-4S] cluster binds 1 [4Fe-8(NO)] cluster per subunit.</text>
</comment>
<comment type="PTM">
    <text evidence="11">The Fe-S cluster can be nitrosylated by nitric oxide (NO).</text>
</comment>
<evidence type="ECO:0000256" key="3">
    <source>
        <dbReference type="ARBA" id="ARBA00022485"/>
    </source>
</evidence>
<dbReference type="PROSITE" id="PS51674">
    <property type="entry name" value="4FE4S_WBL"/>
    <property type="match status" value="1"/>
</dbReference>
<dbReference type="InterPro" id="IPR034768">
    <property type="entry name" value="4FE4S_WBL"/>
</dbReference>
<dbReference type="PANTHER" id="PTHR38839">
    <property type="entry name" value="TRANSCRIPTIONAL REGULATOR WHID-RELATED"/>
    <property type="match status" value="1"/>
</dbReference>
<evidence type="ECO:0000256" key="9">
    <source>
        <dbReference type="ARBA" id="ARBA00023157"/>
    </source>
</evidence>
<keyword evidence="4 11" id="KW-0479">Metal-binding</keyword>
<dbReference type="EMBL" id="CP029254">
    <property type="protein sequence ID" value="AWK08188.1"/>
    <property type="molecule type" value="Genomic_DNA"/>
</dbReference>
<evidence type="ECO:0000313" key="15">
    <source>
        <dbReference type="Proteomes" id="UP000245051"/>
    </source>
</evidence>
<keyword evidence="9 11" id="KW-1015">Disulfide bond</keyword>
<name>A0ABM6V381_9ACTN</name>
<evidence type="ECO:0000256" key="4">
    <source>
        <dbReference type="ARBA" id="ARBA00022723"/>
    </source>
</evidence>
<keyword evidence="5 11" id="KW-0408">Iron</keyword>
<dbReference type="InterPro" id="IPR003482">
    <property type="entry name" value="Whib"/>
</dbReference>
<feature type="region of interest" description="Disordered" evidence="12">
    <location>
        <begin position="92"/>
        <end position="134"/>
    </location>
</feature>
<keyword evidence="11" id="KW-0963">Cytoplasm</keyword>
<sequence length="134" mass="15762">MLYDPERRWLDRALCRTVHPDKFFAPNGSQLGRKPADVTQSIWDDAKAICRRCPVLEECRRDTKGEEYGVWGGVDEYERHRARERLAKGSWKRWPEGTPQGVGWPDIRHGRSRGVTARGENRRHRGQRWPAQRQ</sequence>
<accession>A0ABM6V381</accession>
<feature type="binding site" evidence="11">
    <location>
        <position position="50"/>
    </location>
    <ligand>
        <name>[4Fe-4S] cluster</name>
        <dbReference type="ChEBI" id="CHEBI:49883"/>
    </ligand>
</feature>
<evidence type="ECO:0000256" key="1">
    <source>
        <dbReference type="ARBA" id="ARBA00004496"/>
    </source>
</evidence>